<dbReference type="VEuPathDB" id="GiardiaDB:QR46_3142"/>
<name>A0A132NRY3_GIAIN</name>
<protein>
    <submittedName>
        <fullName evidence="2">Uncharacterized protein</fullName>
    </submittedName>
</protein>
<dbReference type="OrthoDB" id="10258270at2759"/>
<accession>A0A132NRY3</accession>
<dbReference type="Proteomes" id="UP000070089">
    <property type="component" value="Unassembled WGS sequence"/>
</dbReference>
<feature type="compositionally biased region" description="Polar residues" evidence="1">
    <location>
        <begin position="314"/>
        <end position="324"/>
    </location>
</feature>
<evidence type="ECO:0000256" key="1">
    <source>
        <dbReference type="SAM" id="MobiDB-lite"/>
    </source>
</evidence>
<organism evidence="2 3">
    <name type="scientific">Giardia duodenalis assemblage B</name>
    <dbReference type="NCBI Taxonomy" id="1394984"/>
    <lineage>
        <taxon>Eukaryota</taxon>
        <taxon>Metamonada</taxon>
        <taxon>Diplomonadida</taxon>
        <taxon>Hexamitidae</taxon>
        <taxon>Giardiinae</taxon>
        <taxon>Giardia</taxon>
    </lineage>
</organism>
<dbReference type="AlphaFoldDB" id="A0A132NRY3"/>
<sequence>MLFLLSMRFSCRCIERVCRDFVSTLPIPLLSVSKAWNAINGVYQFGGLNECTLQAARDSCFMIRFTIGSFQAFIQAIHSKRAAAYWIIKVYKGHDSYTLGSTLEIRCREETLARFSIICDASHSYIQSRSSFDTPLACNTYIAEFADKRTGAPALISWSPRCTVFRAVICNLRSTPQSSHPSSPSRAMVSKGVIVLTPRSPERRPTPLPQPYLYKYSLCVRPSSFEQSVNKTTLPSQSDSQDVEEIPRPIFPVSCRAMLDEYSYYSSMYCVSASYMFSSLDILKELVSDHILNEISDLMDPIAKEAQDFEISFTNSESLGTDTSVECDEDGVSNDKDDISEDDTEGDNETEPPLKQAEGGHSIQNTSCTDSKESNKIAQMVSQALKRIENINFGTSKTDRDDQMDSDEIVPVMGEATGEIKETTTSRYIRAMPLHYPMLAIPCPDSKPHDAGQHLMRPSPSISSPSKGQRSSDPSNSCTHNYFEKIEDLIQHFCCLIVAGKTGKK</sequence>
<reference evidence="2 3" key="1">
    <citation type="journal article" date="2015" name="Mol. Biochem. Parasitol.">
        <title>Identification of polymorphic genes for use in assemblage B genotyping assays through comparative genomics of multiple assemblage B Giardia duodenalis isolates.</title>
        <authorList>
            <person name="Wielinga C."/>
            <person name="Thompson R.C."/>
            <person name="Monis P."/>
            <person name="Ryan U."/>
        </authorList>
    </citation>
    <scope>NUCLEOTIDE SEQUENCE [LARGE SCALE GENOMIC DNA]</scope>
    <source>
        <strain evidence="2 3">BAH15c1</strain>
    </source>
</reference>
<gene>
    <name evidence="2" type="ORF">QR46_3142</name>
</gene>
<proteinExistence type="predicted"/>
<evidence type="ECO:0000313" key="2">
    <source>
        <dbReference type="EMBL" id="KWX12873.1"/>
    </source>
</evidence>
<feature type="region of interest" description="Disordered" evidence="1">
    <location>
        <begin position="444"/>
        <end position="476"/>
    </location>
</feature>
<feature type="compositionally biased region" description="Acidic residues" evidence="1">
    <location>
        <begin position="325"/>
        <end position="350"/>
    </location>
</feature>
<dbReference type="EMBL" id="JXTI01000095">
    <property type="protein sequence ID" value="KWX12873.1"/>
    <property type="molecule type" value="Genomic_DNA"/>
</dbReference>
<feature type="region of interest" description="Disordered" evidence="1">
    <location>
        <begin position="314"/>
        <end position="375"/>
    </location>
</feature>
<feature type="compositionally biased region" description="Polar residues" evidence="1">
    <location>
        <begin position="460"/>
        <end position="476"/>
    </location>
</feature>
<comment type="caution">
    <text evidence="2">The sequence shown here is derived from an EMBL/GenBank/DDBJ whole genome shotgun (WGS) entry which is preliminary data.</text>
</comment>
<evidence type="ECO:0000313" key="3">
    <source>
        <dbReference type="Proteomes" id="UP000070089"/>
    </source>
</evidence>